<protein>
    <recommendedName>
        <fullName evidence="4">Biogenesis of lysosome-related organelles complex 1 subunit 3</fullName>
    </recommendedName>
</protein>
<feature type="region of interest" description="Disordered" evidence="1">
    <location>
        <begin position="1"/>
        <end position="26"/>
    </location>
</feature>
<reference evidence="2" key="1">
    <citation type="submission" date="2022-01" db="UniProtKB">
        <authorList>
            <consortium name="EnsemblMetazoa"/>
        </authorList>
    </citation>
    <scope>IDENTIFICATION</scope>
</reference>
<dbReference type="Pfam" id="PF15753">
    <property type="entry name" value="BLOC1S3"/>
    <property type="match status" value="1"/>
</dbReference>
<evidence type="ECO:0000313" key="2">
    <source>
        <dbReference type="EnsemblMetazoa" id="XP_014248510.1"/>
    </source>
</evidence>
<accession>A0A8I6RN75</accession>
<dbReference type="AlphaFoldDB" id="A0A8I6RN75"/>
<dbReference type="Proteomes" id="UP000494040">
    <property type="component" value="Unassembled WGS sequence"/>
</dbReference>
<dbReference type="OrthoDB" id="5984572at2759"/>
<dbReference type="EnsemblMetazoa" id="XM_014393024.2">
    <property type="protein sequence ID" value="XP_014248510.1"/>
    <property type="gene ID" value="LOC106666111"/>
</dbReference>
<organism evidence="2 3">
    <name type="scientific">Cimex lectularius</name>
    <name type="common">Bed bug</name>
    <name type="synonym">Acanthia lectularia</name>
    <dbReference type="NCBI Taxonomy" id="79782"/>
    <lineage>
        <taxon>Eukaryota</taxon>
        <taxon>Metazoa</taxon>
        <taxon>Ecdysozoa</taxon>
        <taxon>Arthropoda</taxon>
        <taxon>Hexapoda</taxon>
        <taxon>Insecta</taxon>
        <taxon>Pterygota</taxon>
        <taxon>Neoptera</taxon>
        <taxon>Paraneoptera</taxon>
        <taxon>Hemiptera</taxon>
        <taxon>Heteroptera</taxon>
        <taxon>Panheteroptera</taxon>
        <taxon>Cimicomorpha</taxon>
        <taxon>Cimicidae</taxon>
        <taxon>Cimex</taxon>
    </lineage>
</organism>
<feature type="compositionally biased region" description="Low complexity" evidence="1">
    <location>
        <begin position="1"/>
        <end position="12"/>
    </location>
</feature>
<evidence type="ECO:0008006" key="4">
    <source>
        <dbReference type="Google" id="ProtNLM"/>
    </source>
</evidence>
<name>A0A8I6RN75_CIMLE</name>
<evidence type="ECO:0000313" key="3">
    <source>
        <dbReference type="Proteomes" id="UP000494040"/>
    </source>
</evidence>
<sequence>MENDKSSVVVEGEASESDEEDFMRPVGKSLENARRYEVHSSEDELSIAVRAFVSKAEEMNEANKAKYNTLLHKKLKESHFRLKEDLKSFVASSLKYASDQMNEINQSLLSAQVETQESIGFRRRSAATLLKTDQALTAILSYKLC</sequence>
<dbReference type="GeneID" id="106666111"/>
<proteinExistence type="predicted"/>
<dbReference type="InterPro" id="IPR017245">
    <property type="entry name" value="BLOC-1_complex_su-3"/>
</dbReference>
<dbReference type="OMA" id="QESIGFR"/>
<dbReference type="RefSeq" id="XP_014248510.1">
    <property type="nucleotide sequence ID" value="XM_014393024.2"/>
</dbReference>
<evidence type="ECO:0000256" key="1">
    <source>
        <dbReference type="SAM" id="MobiDB-lite"/>
    </source>
</evidence>
<keyword evidence="3" id="KW-1185">Reference proteome</keyword>
<dbReference type="KEGG" id="clec:106666111"/>